<evidence type="ECO:0000256" key="1">
    <source>
        <dbReference type="ARBA" id="ARBA00004141"/>
    </source>
</evidence>
<feature type="transmembrane region" description="Helical" evidence="9">
    <location>
        <begin position="266"/>
        <end position="287"/>
    </location>
</feature>
<feature type="transmembrane region" description="Helical" evidence="9">
    <location>
        <begin position="425"/>
        <end position="444"/>
    </location>
</feature>
<feature type="transmembrane region" description="Helical" evidence="9">
    <location>
        <begin position="299"/>
        <end position="316"/>
    </location>
</feature>
<keyword evidence="7" id="KW-0325">Glycoprotein</keyword>
<keyword evidence="3 8" id="KW-0813">Transport</keyword>
<feature type="transmembrane region" description="Helical" evidence="9">
    <location>
        <begin position="399"/>
        <end position="419"/>
    </location>
</feature>
<keyword evidence="6 9" id="KW-0472">Membrane</keyword>
<comment type="similarity">
    <text evidence="2 8">Belongs to the major facilitator superfamily. Sugar transporter (TC 2.A.1.1) family.</text>
</comment>
<feature type="transmembrane region" description="Helical" evidence="9">
    <location>
        <begin position="52"/>
        <end position="71"/>
    </location>
</feature>
<dbReference type="Gene3D" id="1.20.1250.20">
    <property type="entry name" value="MFS general substrate transporter like domains"/>
    <property type="match status" value="1"/>
</dbReference>
<evidence type="ECO:0000256" key="4">
    <source>
        <dbReference type="ARBA" id="ARBA00022692"/>
    </source>
</evidence>
<protein>
    <submittedName>
        <fullName evidence="11">MFS domain-containing protein</fullName>
    </submittedName>
</protein>
<dbReference type="PANTHER" id="PTHR48022">
    <property type="entry name" value="PLASTIDIC GLUCOSE TRANSPORTER 4"/>
    <property type="match status" value="1"/>
</dbReference>
<feature type="transmembrane region" description="Helical" evidence="9">
    <location>
        <begin position="7"/>
        <end position="32"/>
    </location>
</feature>
<dbReference type="InterPro" id="IPR036259">
    <property type="entry name" value="MFS_trans_sf"/>
</dbReference>
<evidence type="ECO:0000256" key="5">
    <source>
        <dbReference type="ARBA" id="ARBA00022989"/>
    </source>
</evidence>
<organism evidence="11 12">
    <name type="scientific">Trichoderma simmonsii</name>
    <dbReference type="NCBI Taxonomy" id="1491479"/>
    <lineage>
        <taxon>Eukaryota</taxon>
        <taxon>Fungi</taxon>
        <taxon>Dikarya</taxon>
        <taxon>Ascomycota</taxon>
        <taxon>Pezizomycotina</taxon>
        <taxon>Sordariomycetes</taxon>
        <taxon>Hypocreomycetidae</taxon>
        <taxon>Hypocreales</taxon>
        <taxon>Hypocreaceae</taxon>
        <taxon>Trichoderma</taxon>
    </lineage>
</organism>
<dbReference type="Proteomes" id="UP000826661">
    <property type="component" value="Chromosome V"/>
</dbReference>
<name>A0A8G0LKU9_9HYPO</name>
<dbReference type="AlphaFoldDB" id="A0A8G0LKU9"/>
<dbReference type="InterPro" id="IPR003663">
    <property type="entry name" value="Sugar/inositol_transpt"/>
</dbReference>
<dbReference type="GO" id="GO:0005351">
    <property type="term" value="F:carbohydrate:proton symporter activity"/>
    <property type="evidence" value="ECO:0007669"/>
    <property type="project" value="TreeGrafter"/>
</dbReference>
<dbReference type="PROSITE" id="PS00216">
    <property type="entry name" value="SUGAR_TRANSPORT_1"/>
    <property type="match status" value="2"/>
</dbReference>
<dbReference type="PROSITE" id="PS50850">
    <property type="entry name" value="MFS"/>
    <property type="match status" value="1"/>
</dbReference>
<dbReference type="InterPro" id="IPR005829">
    <property type="entry name" value="Sugar_transporter_CS"/>
</dbReference>
<dbReference type="SUPFAM" id="SSF103473">
    <property type="entry name" value="MFS general substrate transporter"/>
    <property type="match status" value="1"/>
</dbReference>
<keyword evidence="4 9" id="KW-0812">Transmembrane</keyword>
<dbReference type="EMBL" id="CP075868">
    <property type="protein sequence ID" value="QYT01885.1"/>
    <property type="molecule type" value="Genomic_DNA"/>
</dbReference>
<evidence type="ECO:0000256" key="3">
    <source>
        <dbReference type="ARBA" id="ARBA00022448"/>
    </source>
</evidence>
<comment type="subcellular location">
    <subcellularLocation>
        <location evidence="1">Membrane</location>
        <topology evidence="1">Multi-pass membrane protein</topology>
    </subcellularLocation>
</comment>
<proteinExistence type="inferred from homology"/>
<dbReference type="PANTHER" id="PTHR48022:SF54">
    <property type="entry name" value="GLUCOSE TRANSPORTER, PUTATIVE (AFU_ORTHOLOGUE AFUA_8G00890)-RELATED"/>
    <property type="match status" value="1"/>
</dbReference>
<feature type="transmembrane region" description="Helical" evidence="9">
    <location>
        <begin position="171"/>
        <end position="190"/>
    </location>
</feature>
<feature type="domain" description="Major facilitator superfamily (MFS) profile" evidence="10">
    <location>
        <begin position="10"/>
        <end position="478"/>
    </location>
</feature>
<dbReference type="InterPro" id="IPR050360">
    <property type="entry name" value="MFS_Sugar_Transporters"/>
</dbReference>
<evidence type="ECO:0000259" key="10">
    <source>
        <dbReference type="PROSITE" id="PS50850"/>
    </source>
</evidence>
<evidence type="ECO:0000256" key="7">
    <source>
        <dbReference type="ARBA" id="ARBA00023180"/>
    </source>
</evidence>
<feature type="transmembrane region" description="Helical" evidence="9">
    <location>
        <begin position="78"/>
        <end position="101"/>
    </location>
</feature>
<dbReference type="FunFam" id="1.20.1250.20:FF:000026">
    <property type="entry name" value="MFS quinate transporter QutD"/>
    <property type="match status" value="1"/>
</dbReference>
<feature type="transmembrane region" description="Helical" evidence="9">
    <location>
        <begin position="323"/>
        <end position="347"/>
    </location>
</feature>
<feature type="transmembrane region" description="Helical" evidence="9">
    <location>
        <begin position="367"/>
        <end position="387"/>
    </location>
</feature>
<evidence type="ECO:0000256" key="9">
    <source>
        <dbReference type="SAM" id="Phobius"/>
    </source>
</evidence>
<evidence type="ECO:0000256" key="2">
    <source>
        <dbReference type="ARBA" id="ARBA00010992"/>
    </source>
</evidence>
<evidence type="ECO:0000256" key="8">
    <source>
        <dbReference type="RuleBase" id="RU003346"/>
    </source>
</evidence>
<dbReference type="InterPro" id="IPR020846">
    <property type="entry name" value="MFS_dom"/>
</dbReference>
<reference evidence="11 12" key="1">
    <citation type="journal article" date="2021" name="BMC Genomics">
        <title>Telomere-to-telomere genome assembly of asparaginase-producing Trichoderma simmonsii.</title>
        <authorList>
            <person name="Chung D."/>
            <person name="Kwon Y.M."/>
            <person name="Yang Y."/>
        </authorList>
    </citation>
    <scope>NUCLEOTIDE SEQUENCE [LARGE SCALE GENOMIC DNA]</scope>
    <source>
        <strain evidence="11 12">GH-Sj1</strain>
    </source>
</reference>
<evidence type="ECO:0000313" key="12">
    <source>
        <dbReference type="Proteomes" id="UP000826661"/>
    </source>
</evidence>
<sequence length="533" mass="58947">MYRIWNIYVLAAFGTIGGMIFGFEISSMSAWIGSEQYLEYFNHPNSSEQGGITASMSAGSFIGSLLSGWLADRIGRRLAIQIASVDWIIGAALQCSAQNVAHLVVGRIVSGLAIGITSSQCIVYLAELAPSRSRGRIVGIQQWSIDWGILIMYLISYGCSVSIHRPAAFRIAWGLQAVPGAVLFASLFFFPESPRWLASKDRWEECHDVLANLHAKGDRDNIEVLAELEEVREAARIAAESKEIGYLGLFTPKMWKRTVIGVSAQVWQQLLGGNVMLYYLVYIFNMAGMSGNAALTSSIIQYVIFLVTTGGVLFVIDRMGRRWLLIVGAMICGVIHFVVGAIMAVYGHHVNSVDGNDILKWQISGPPAKAVIALCYIFVGMVSQFVVDHKPNVFILIRTYLGVTWAPGAWIYCGEVFPLKYRAKGVGLAAAGNWAFNLALAFFVPPAFTNIQWKAYMIFGTFCIAMVFHIYFMYPETVKKSLEEIDTMFESDIPAWRSAKAVGTFEEKVARAKEVGGFDDLKKQAKVNHKENV</sequence>
<dbReference type="GO" id="GO:0016020">
    <property type="term" value="C:membrane"/>
    <property type="evidence" value="ECO:0007669"/>
    <property type="project" value="UniProtKB-SubCell"/>
</dbReference>
<dbReference type="InterPro" id="IPR005828">
    <property type="entry name" value="MFS_sugar_transport-like"/>
</dbReference>
<evidence type="ECO:0000313" key="11">
    <source>
        <dbReference type="EMBL" id="QYT01885.1"/>
    </source>
</evidence>
<dbReference type="Pfam" id="PF00083">
    <property type="entry name" value="Sugar_tr"/>
    <property type="match status" value="2"/>
</dbReference>
<feature type="transmembrane region" description="Helical" evidence="9">
    <location>
        <begin position="107"/>
        <end position="126"/>
    </location>
</feature>
<dbReference type="CDD" id="cd17356">
    <property type="entry name" value="MFS_HXT"/>
    <property type="match status" value="1"/>
</dbReference>
<feature type="transmembrane region" description="Helical" evidence="9">
    <location>
        <begin position="456"/>
        <end position="474"/>
    </location>
</feature>
<evidence type="ECO:0000256" key="6">
    <source>
        <dbReference type="ARBA" id="ARBA00023136"/>
    </source>
</evidence>
<dbReference type="PRINTS" id="PR00171">
    <property type="entry name" value="SUGRTRNSPORT"/>
</dbReference>
<keyword evidence="5 9" id="KW-1133">Transmembrane helix</keyword>
<feature type="transmembrane region" description="Helical" evidence="9">
    <location>
        <begin position="147"/>
        <end position="165"/>
    </location>
</feature>
<dbReference type="PROSITE" id="PS00217">
    <property type="entry name" value="SUGAR_TRANSPORT_2"/>
    <property type="match status" value="1"/>
</dbReference>
<keyword evidence="12" id="KW-1185">Reference proteome</keyword>
<gene>
    <name evidence="11" type="ORF">H0G86_008898</name>
</gene>
<dbReference type="NCBIfam" id="TIGR00879">
    <property type="entry name" value="SP"/>
    <property type="match status" value="1"/>
</dbReference>
<accession>A0A8G0LKU9</accession>